<feature type="signal peptide" evidence="4">
    <location>
        <begin position="1"/>
        <end position="20"/>
    </location>
</feature>
<evidence type="ECO:0000313" key="7">
    <source>
        <dbReference type="RefSeq" id="XP_004412888.1"/>
    </source>
</evidence>
<evidence type="ECO:0000256" key="2">
    <source>
        <dbReference type="RuleBase" id="RU003695"/>
    </source>
</evidence>
<feature type="compositionally biased region" description="Acidic residues" evidence="3">
    <location>
        <begin position="285"/>
        <end position="294"/>
    </location>
</feature>
<dbReference type="Pfam" id="PF00061">
    <property type="entry name" value="Lipocalin"/>
    <property type="match status" value="1"/>
</dbReference>
<dbReference type="CDD" id="cd19421">
    <property type="entry name" value="lipocalin_5_8-like"/>
    <property type="match status" value="1"/>
</dbReference>
<accession>A0A2U3WU04</accession>
<protein>
    <submittedName>
        <fullName evidence="7">Epididymal-specific lipocalin-8</fullName>
    </submittedName>
</protein>
<comment type="similarity">
    <text evidence="1 2">Belongs to the calycin superfamily. Lipocalin family.</text>
</comment>
<feature type="region of interest" description="Disordered" evidence="3">
    <location>
        <begin position="268"/>
        <end position="313"/>
    </location>
</feature>
<dbReference type="PROSITE" id="PS00213">
    <property type="entry name" value="LIPOCALIN"/>
    <property type="match status" value="1"/>
</dbReference>
<dbReference type="STRING" id="9708.A0A2U3WU04"/>
<dbReference type="GeneID" id="101375994"/>
<keyword evidence="4" id="KW-0732">Signal</keyword>
<dbReference type="AlphaFoldDB" id="A0A2U3WU04"/>
<gene>
    <name evidence="7" type="primary">LCN8</name>
</gene>
<dbReference type="InterPro" id="IPR022272">
    <property type="entry name" value="Lipocalin_CS"/>
</dbReference>
<dbReference type="PANTHER" id="PTHR11430:SF1">
    <property type="entry name" value="EPIDIDYMAL-SPECIFIC LIPOCALIN-8"/>
    <property type="match status" value="1"/>
</dbReference>
<dbReference type="InterPro" id="IPR012674">
    <property type="entry name" value="Calycin"/>
</dbReference>
<evidence type="ECO:0000259" key="5">
    <source>
        <dbReference type="Pfam" id="PF00061"/>
    </source>
</evidence>
<name>A0A2U3WU04_ODORO</name>
<feature type="chain" id="PRO_5015433570" evidence="4">
    <location>
        <begin position="21"/>
        <end position="313"/>
    </location>
</feature>
<dbReference type="Proteomes" id="UP000245340">
    <property type="component" value="Unplaced"/>
</dbReference>
<dbReference type="KEGG" id="oro:101375994"/>
<evidence type="ECO:0000256" key="4">
    <source>
        <dbReference type="SAM" id="SignalP"/>
    </source>
</evidence>
<dbReference type="RefSeq" id="XP_004412888.1">
    <property type="nucleotide sequence ID" value="XM_004412831.1"/>
</dbReference>
<organism evidence="6 7">
    <name type="scientific">Odobenus rosmarus divergens</name>
    <name type="common">Pacific walrus</name>
    <dbReference type="NCBI Taxonomy" id="9708"/>
    <lineage>
        <taxon>Eukaryota</taxon>
        <taxon>Metazoa</taxon>
        <taxon>Chordata</taxon>
        <taxon>Craniata</taxon>
        <taxon>Vertebrata</taxon>
        <taxon>Euteleostomi</taxon>
        <taxon>Mammalia</taxon>
        <taxon>Eutheria</taxon>
        <taxon>Laurasiatheria</taxon>
        <taxon>Carnivora</taxon>
        <taxon>Caniformia</taxon>
        <taxon>Pinnipedia</taxon>
        <taxon>Odobenidae</taxon>
        <taxon>Odobenus</taxon>
    </lineage>
</organism>
<dbReference type="InParanoid" id="A0A2U3WU04"/>
<evidence type="ECO:0000313" key="6">
    <source>
        <dbReference type="Proteomes" id="UP000245340"/>
    </source>
</evidence>
<dbReference type="CTD" id="138307"/>
<dbReference type="InterPro" id="IPR002345">
    <property type="entry name" value="Lipocalin"/>
</dbReference>
<dbReference type="InterPro" id="IPR000566">
    <property type="entry name" value="Lipocln_cytosolic_FA-bd_dom"/>
</dbReference>
<dbReference type="SUPFAM" id="SSF50814">
    <property type="entry name" value="Lipocalins"/>
    <property type="match status" value="1"/>
</dbReference>
<dbReference type="PANTHER" id="PTHR11430">
    <property type="entry name" value="LIPOCALIN"/>
    <property type="match status" value="1"/>
</dbReference>
<evidence type="ECO:0000256" key="1">
    <source>
        <dbReference type="ARBA" id="ARBA00006889"/>
    </source>
</evidence>
<dbReference type="OrthoDB" id="9627583at2759"/>
<proteinExistence type="inferred from homology"/>
<dbReference type="GO" id="GO:0036094">
    <property type="term" value="F:small molecule binding"/>
    <property type="evidence" value="ECO:0007669"/>
    <property type="project" value="InterPro"/>
</dbReference>
<feature type="compositionally biased region" description="Acidic residues" evidence="3">
    <location>
        <begin position="303"/>
        <end position="313"/>
    </location>
</feature>
<keyword evidence="6" id="KW-1185">Reference proteome</keyword>
<evidence type="ECO:0000256" key="3">
    <source>
        <dbReference type="SAM" id="MobiDB-lite"/>
    </source>
</evidence>
<reference evidence="7" key="1">
    <citation type="submission" date="2025-08" db="UniProtKB">
        <authorList>
            <consortium name="RefSeq"/>
        </authorList>
    </citation>
    <scope>IDENTIFICATION</scope>
</reference>
<dbReference type="Gene3D" id="2.40.128.20">
    <property type="match status" value="1"/>
</dbReference>
<feature type="domain" description="Lipocalin/cytosolic fatty-acid binding" evidence="5">
    <location>
        <begin position="30"/>
        <end position="138"/>
    </location>
</feature>
<sequence length="313" mass="35383">MEAGLLSAILGVVMVQGATAIQDLDLQKIAGFWREVGVASSQNLALKTPKRLEALFLTLSGHELIVKAAYNSSGSCETEKIVSSKIDVSGTFIFPGHREIHVIDTDYEQYAILRLSLHWQGKDYHVLKYFTRSLEDEYGPGFWRFREMTADTGLYLVARHGRCAKLLKEDCPDSDSKPNALVVFAYREHRWPGHAAWKVQRWLLVRVASCSSEVSTQRGLSEETNDAPHAQFSRMLLYMVPIFMSRLMGMRQQRHLLHGERQRGAMVVDPETWSSRESEAATDLMEPEEGEVLTEAEMMPEVSSDDWEVNSGT</sequence>